<protein>
    <submittedName>
        <fullName evidence="2">Restriction endonuclease</fullName>
    </submittedName>
</protein>
<organism evidence="2 3">
    <name type="scientific">Rhodanobacter denitrificans</name>
    <dbReference type="NCBI Taxonomy" id="666685"/>
    <lineage>
        <taxon>Bacteria</taxon>
        <taxon>Pseudomonadati</taxon>
        <taxon>Pseudomonadota</taxon>
        <taxon>Gammaproteobacteria</taxon>
        <taxon>Lysobacterales</taxon>
        <taxon>Rhodanobacteraceae</taxon>
        <taxon>Rhodanobacter</taxon>
    </lineage>
</organism>
<comment type="caution">
    <text evidence="2">The sequence shown here is derived from an EMBL/GenBank/DDBJ whole genome shotgun (WGS) entry which is preliminary data.</text>
</comment>
<evidence type="ECO:0000313" key="2">
    <source>
        <dbReference type="EMBL" id="RCS31564.1"/>
    </source>
</evidence>
<dbReference type="GO" id="GO:0004519">
    <property type="term" value="F:endonuclease activity"/>
    <property type="evidence" value="ECO:0007669"/>
    <property type="project" value="UniProtKB-KW"/>
</dbReference>
<keyword evidence="2" id="KW-0540">Nuclease</keyword>
<keyword evidence="2" id="KW-0255">Endonuclease</keyword>
<dbReference type="RefSeq" id="WP_114340302.1">
    <property type="nucleotide sequence ID" value="NZ_QFWQ01000001.1"/>
</dbReference>
<proteinExistence type="predicted"/>
<dbReference type="Pfam" id="PF18243">
    <property type="entry name" value="BfiI_DBD"/>
    <property type="match status" value="1"/>
</dbReference>
<gene>
    <name evidence="2" type="ORF">DEO45_00125</name>
</gene>
<name>A0A368KI21_9GAMM</name>
<dbReference type="OrthoDB" id="7067429at2"/>
<dbReference type="SUPFAM" id="SSF56024">
    <property type="entry name" value="Phospholipase D/nuclease"/>
    <property type="match status" value="1"/>
</dbReference>
<feature type="domain" description="Metal-independent restriction enzyme BfiI DNA binding" evidence="1">
    <location>
        <begin position="193"/>
        <end position="356"/>
    </location>
</feature>
<sequence length="373" mass="41561">MNQLALHPNVYATGQNKGLVNILEDVWVRNHRPGDGTLFVVSGFGNYNGGVRFYETFKEHTRRGGRITAVFSGSTRSRLTSKQVVHEMLGCGADVHIINRKRLLHAKCYGALTDEGNSLVVTSGNFTGPGMSQNVELSVLLDRETTASMQFSWDGMVTALLRQNWDYHRPSLGDLAAPAWRLLYDEQAAELVLDDSAEVTMLLRLSHADTARINAAPGTNAGKGSQYFWLSKDCFDFFPPLTIRNERGHKATYSCLVTMKYMDIGVEDPNCRVTFEAENNLDFRLGTGPLRYRGIAAAGDIAAITRTGEATYELRIFREGTRQFERLREYTINLIGHQGKSYGFVNNSDFEGLTGVHLQRIASRRGAPRIPTV</sequence>
<reference evidence="2 3" key="1">
    <citation type="submission" date="2018-05" db="EMBL/GenBank/DDBJ databases">
        <title>Draft genome sequence of Rhodanobacter denitrificans Yn1 isolated from gold copper mine.</title>
        <authorList>
            <person name="Yang N."/>
            <person name="Mazhar H.S."/>
            <person name="Rensing C."/>
        </authorList>
    </citation>
    <scope>NUCLEOTIDE SEQUENCE [LARGE SCALE GENOMIC DNA]</scope>
    <source>
        <strain evidence="2 3">Yn1</strain>
    </source>
</reference>
<keyword evidence="3" id="KW-1185">Reference proteome</keyword>
<keyword evidence="2" id="KW-0378">Hydrolase</keyword>
<evidence type="ECO:0000259" key="1">
    <source>
        <dbReference type="Pfam" id="PF18243"/>
    </source>
</evidence>
<dbReference type="InterPro" id="IPR040731">
    <property type="entry name" value="BfiI_DBD"/>
</dbReference>
<evidence type="ECO:0000313" key="3">
    <source>
        <dbReference type="Proteomes" id="UP000252387"/>
    </source>
</evidence>
<dbReference type="Gene3D" id="2.40.330.30">
    <property type="match status" value="1"/>
</dbReference>
<dbReference type="AlphaFoldDB" id="A0A368KI21"/>
<dbReference type="EMBL" id="QFWQ01000001">
    <property type="protein sequence ID" value="RCS31564.1"/>
    <property type="molecule type" value="Genomic_DNA"/>
</dbReference>
<dbReference type="Proteomes" id="UP000252387">
    <property type="component" value="Unassembled WGS sequence"/>
</dbReference>
<accession>A0A368KI21</accession>
<dbReference type="Gene3D" id="3.30.870.10">
    <property type="entry name" value="Endonuclease Chain A"/>
    <property type="match status" value="1"/>
</dbReference>